<comment type="caution">
    <text evidence="1">The sequence shown here is derived from an EMBL/GenBank/DDBJ whole genome shotgun (WGS) entry which is preliminary data.</text>
</comment>
<gene>
    <name evidence="1" type="ORF">SELSPUOL_01957</name>
</gene>
<name>C9LWV2_SELS3</name>
<sequence>MPCKARHDGILGRLDAKERICYNEVAIRQFRAFPRENLLEELLLISIFYERVWKP</sequence>
<reference evidence="1 2" key="1">
    <citation type="submission" date="2009-09" db="EMBL/GenBank/DDBJ databases">
        <authorList>
            <person name="Weinstock G."/>
            <person name="Sodergren E."/>
            <person name="Clifton S."/>
            <person name="Fulton L."/>
            <person name="Fulton B."/>
            <person name="Courtney L."/>
            <person name="Fronick C."/>
            <person name="Harrison M."/>
            <person name="Strong C."/>
            <person name="Farmer C."/>
            <person name="Delahaunty K."/>
            <person name="Markovic C."/>
            <person name="Hall O."/>
            <person name="Minx P."/>
            <person name="Tomlinson C."/>
            <person name="Mitreva M."/>
            <person name="Nelson J."/>
            <person name="Hou S."/>
            <person name="Wollam A."/>
            <person name="Pepin K.H."/>
            <person name="Johnson M."/>
            <person name="Bhonagiri V."/>
            <person name="Nash W.E."/>
            <person name="Warren W."/>
            <person name="Chinwalla A."/>
            <person name="Mardis E.R."/>
            <person name="Wilson R.K."/>
        </authorList>
    </citation>
    <scope>NUCLEOTIDE SEQUENCE [LARGE SCALE GENOMIC DNA]</scope>
    <source>
        <strain evidence="2">ATCC 35185 / DSM 20758 / VPI D19B-28</strain>
    </source>
</reference>
<accession>C9LWV2</accession>
<dbReference type="AlphaFoldDB" id="C9LWV2"/>
<organism evidence="1 2">
    <name type="scientific">Selenomonas sputigena (strain ATCC 35185 / DSM 20758 / CCUG 44933 / VPI D19B-28)</name>
    <dbReference type="NCBI Taxonomy" id="546271"/>
    <lineage>
        <taxon>Bacteria</taxon>
        <taxon>Bacillati</taxon>
        <taxon>Bacillota</taxon>
        <taxon>Negativicutes</taxon>
        <taxon>Selenomonadales</taxon>
        <taxon>Selenomonadaceae</taxon>
        <taxon>Selenomonas</taxon>
    </lineage>
</organism>
<protein>
    <submittedName>
        <fullName evidence="1">Uncharacterized protein</fullName>
    </submittedName>
</protein>
<evidence type="ECO:0000313" key="1">
    <source>
        <dbReference type="EMBL" id="EEX76628.1"/>
    </source>
</evidence>
<proteinExistence type="predicted"/>
<dbReference type="EMBL" id="ACKP02000046">
    <property type="protein sequence ID" value="EEX76628.1"/>
    <property type="molecule type" value="Genomic_DNA"/>
</dbReference>
<evidence type="ECO:0000313" key="2">
    <source>
        <dbReference type="Proteomes" id="UP000003505"/>
    </source>
</evidence>
<dbReference type="Proteomes" id="UP000003505">
    <property type="component" value="Unassembled WGS sequence"/>
</dbReference>